<proteinExistence type="predicted"/>
<dbReference type="InterPro" id="IPR008991">
    <property type="entry name" value="Translation_prot_SH3-like_sf"/>
</dbReference>
<name>A0ABT1SVT1_9SPHI</name>
<dbReference type="PANTHER" id="PTHR30265:SF4">
    <property type="entry name" value="KOW MOTIF FAMILY PROTEIN, EXPRESSED"/>
    <property type="match status" value="1"/>
</dbReference>
<protein>
    <submittedName>
        <fullName evidence="5">UpxY family transcription antiterminator</fullName>
    </submittedName>
</protein>
<evidence type="ECO:0000256" key="2">
    <source>
        <dbReference type="ARBA" id="ARBA00023015"/>
    </source>
</evidence>
<evidence type="ECO:0000313" key="6">
    <source>
        <dbReference type="Proteomes" id="UP001204376"/>
    </source>
</evidence>
<evidence type="ECO:0000259" key="4">
    <source>
        <dbReference type="SMART" id="SM00738"/>
    </source>
</evidence>
<evidence type="ECO:0000256" key="3">
    <source>
        <dbReference type="ARBA" id="ARBA00023163"/>
    </source>
</evidence>
<dbReference type="RefSeq" id="WP_256536676.1">
    <property type="nucleotide sequence ID" value="NZ_JANHOH010000001.1"/>
</dbReference>
<accession>A0ABT1SVT1</accession>
<dbReference type="InterPro" id="IPR043425">
    <property type="entry name" value="NusG-like"/>
</dbReference>
<dbReference type="InterPro" id="IPR006645">
    <property type="entry name" value="NGN-like_dom"/>
</dbReference>
<comment type="caution">
    <text evidence="5">The sequence shown here is derived from an EMBL/GenBank/DDBJ whole genome shotgun (WGS) entry which is preliminary data.</text>
</comment>
<dbReference type="NCBIfam" id="NF033644">
    <property type="entry name" value="antiterm_UpxY"/>
    <property type="match status" value="1"/>
</dbReference>
<gene>
    <name evidence="5" type="ORF">NPE20_00745</name>
</gene>
<keyword evidence="3" id="KW-0804">Transcription</keyword>
<dbReference type="SUPFAM" id="SSF50104">
    <property type="entry name" value="Translation proteins SH3-like domain"/>
    <property type="match status" value="1"/>
</dbReference>
<dbReference type="Proteomes" id="UP001204376">
    <property type="component" value="Unassembled WGS sequence"/>
</dbReference>
<dbReference type="CDD" id="cd09895">
    <property type="entry name" value="NGN_SP_UpxY"/>
    <property type="match status" value="1"/>
</dbReference>
<dbReference type="EMBL" id="JANHOH010000001">
    <property type="protein sequence ID" value="MCQ6956460.1"/>
    <property type="molecule type" value="Genomic_DNA"/>
</dbReference>
<evidence type="ECO:0000256" key="1">
    <source>
        <dbReference type="ARBA" id="ARBA00022814"/>
    </source>
</evidence>
<dbReference type="SUPFAM" id="SSF82679">
    <property type="entry name" value="N-utilization substance G protein NusG, N-terminal domain"/>
    <property type="match status" value="1"/>
</dbReference>
<evidence type="ECO:0000313" key="5">
    <source>
        <dbReference type="EMBL" id="MCQ6956460.1"/>
    </source>
</evidence>
<dbReference type="InterPro" id="IPR036735">
    <property type="entry name" value="NGN_dom_sf"/>
</dbReference>
<keyword evidence="1" id="KW-0889">Transcription antitermination</keyword>
<keyword evidence="2" id="KW-0805">Transcription regulation</keyword>
<dbReference type="SMART" id="SM00738">
    <property type="entry name" value="NGN"/>
    <property type="match status" value="1"/>
</dbReference>
<dbReference type="InterPro" id="IPR005824">
    <property type="entry name" value="KOW"/>
</dbReference>
<keyword evidence="6" id="KW-1185">Reference proteome</keyword>
<dbReference type="Pfam" id="PF02357">
    <property type="entry name" value="NusG"/>
    <property type="match status" value="1"/>
</dbReference>
<sequence length="170" mass="20025">MELKWYAVYTRSRWEKKVVDHLNKANIENYCPLNKVLRKWSDRKKIVEEPLFRSYVFVRVSEKQMNAVRLVYGVVNFVYWLGKPAVISDKEIEVIKEFLAEYNNVKLEKAVIHIKDNIKIIKGPFKDMEGNVVSLNKKKVRVLIPSLQYILTAEIEKDNVTLLRTPNISN</sequence>
<feature type="domain" description="NusG-like N-terminal" evidence="4">
    <location>
        <begin position="2"/>
        <end position="99"/>
    </location>
</feature>
<dbReference type="Gene3D" id="3.30.70.940">
    <property type="entry name" value="NusG, N-terminal domain"/>
    <property type="match status" value="1"/>
</dbReference>
<organism evidence="5 6">
    <name type="scientific">Mucilaginibacter aquariorum</name>
    <dbReference type="NCBI Taxonomy" id="2967225"/>
    <lineage>
        <taxon>Bacteria</taxon>
        <taxon>Pseudomonadati</taxon>
        <taxon>Bacteroidota</taxon>
        <taxon>Sphingobacteriia</taxon>
        <taxon>Sphingobacteriales</taxon>
        <taxon>Sphingobacteriaceae</taxon>
        <taxon>Mucilaginibacter</taxon>
    </lineage>
</organism>
<dbReference type="Pfam" id="PF00467">
    <property type="entry name" value="KOW"/>
    <property type="match status" value="1"/>
</dbReference>
<dbReference type="PANTHER" id="PTHR30265">
    <property type="entry name" value="RHO-INTERACTING TRANSCRIPTION TERMINATION FACTOR NUSG"/>
    <property type="match status" value="1"/>
</dbReference>
<reference evidence="5 6" key="1">
    <citation type="submission" date="2022-07" db="EMBL/GenBank/DDBJ databases">
        <title>Mucilaginibacter sp. JC4.</title>
        <authorList>
            <person name="Le V."/>
            <person name="Ko S.-R."/>
            <person name="Ahn C.-Y."/>
            <person name="Oh H.-M."/>
        </authorList>
    </citation>
    <scope>NUCLEOTIDE SEQUENCE [LARGE SCALE GENOMIC DNA]</scope>
    <source>
        <strain evidence="5 6">JC4</strain>
    </source>
</reference>